<gene>
    <name evidence="1" type="ORF">LCGC14_2364660</name>
</gene>
<name>A0A0F9C5T9_9ZZZZ</name>
<dbReference type="EMBL" id="LAZR01034720">
    <property type="protein sequence ID" value="KKL44544.1"/>
    <property type="molecule type" value="Genomic_DNA"/>
</dbReference>
<dbReference type="AlphaFoldDB" id="A0A0F9C5T9"/>
<sequence length="64" mass="7550">MKKGWAKTLNLKSYQRTRKYHYFRGGLSLCGKYRLFNTSDLGNYTGSFSEDNCKKCLELWGRDN</sequence>
<feature type="non-terminal residue" evidence="1">
    <location>
        <position position="64"/>
    </location>
</feature>
<proteinExistence type="predicted"/>
<evidence type="ECO:0000313" key="1">
    <source>
        <dbReference type="EMBL" id="KKL44544.1"/>
    </source>
</evidence>
<reference evidence="1" key="1">
    <citation type="journal article" date="2015" name="Nature">
        <title>Complex archaea that bridge the gap between prokaryotes and eukaryotes.</title>
        <authorList>
            <person name="Spang A."/>
            <person name="Saw J.H."/>
            <person name="Jorgensen S.L."/>
            <person name="Zaremba-Niedzwiedzka K."/>
            <person name="Martijn J."/>
            <person name="Lind A.E."/>
            <person name="van Eijk R."/>
            <person name="Schleper C."/>
            <person name="Guy L."/>
            <person name="Ettema T.J."/>
        </authorList>
    </citation>
    <scope>NUCLEOTIDE SEQUENCE</scope>
</reference>
<comment type="caution">
    <text evidence="1">The sequence shown here is derived from an EMBL/GenBank/DDBJ whole genome shotgun (WGS) entry which is preliminary data.</text>
</comment>
<organism evidence="1">
    <name type="scientific">marine sediment metagenome</name>
    <dbReference type="NCBI Taxonomy" id="412755"/>
    <lineage>
        <taxon>unclassified sequences</taxon>
        <taxon>metagenomes</taxon>
        <taxon>ecological metagenomes</taxon>
    </lineage>
</organism>
<protein>
    <submittedName>
        <fullName evidence="1">Uncharacterized protein</fullName>
    </submittedName>
</protein>
<accession>A0A0F9C5T9</accession>